<reference evidence="3" key="1">
    <citation type="submission" date="2016-06" db="UniProtKB">
        <authorList>
            <consortium name="WormBaseParasite"/>
        </authorList>
    </citation>
    <scope>IDENTIFICATION</scope>
</reference>
<gene>
    <name evidence="1" type="ORF">SBAD_LOCUS11154</name>
</gene>
<dbReference type="AlphaFoldDB" id="A0A183J5K6"/>
<dbReference type="Proteomes" id="UP000270296">
    <property type="component" value="Unassembled WGS sequence"/>
</dbReference>
<keyword evidence="2" id="KW-1185">Reference proteome</keyword>
<reference evidence="1 2" key="2">
    <citation type="submission" date="2018-11" db="EMBL/GenBank/DDBJ databases">
        <authorList>
            <consortium name="Pathogen Informatics"/>
        </authorList>
    </citation>
    <scope>NUCLEOTIDE SEQUENCE [LARGE SCALE GENOMIC DNA]</scope>
</reference>
<sequence>MEVSDHSVVGVFIQVDEKFAVVTLASALLSKINYTMLDEIDVLFGAYNLKNEQESHRELSKVRRFVVHPNYRPGEHSFDIAQDEGAPLLCRHLTFHNVFAGIVHIPPSPQEIAITSVYDNADWLRHIIRCR</sequence>
<accession>A0A183J5K6</accession>
<dbReference type="InterPro" id="IPR043504">
    <property type="entry name" value="Peptidase_S1_PA_chymotrypsin"/>
</dbReference>
<evidence type="ECO:0000313" key="2">
    <source>
        <dbReference type="Proteomes" id="UP000270296"/>
    </source>
</evidence>
<dbReference type="WBParaSite" id="SBAD_0001153401-mRNA-1">
    <property type="protein sequence ID" value="SBAD_0001153401-mRNA-1"/>
    <property type="gene ID" value="SBAD_0001153401"/>
</dbReference>
<dbReference type="EMBL" id="UZAM01015160">
    <property type="protein sequence ID" value="VDP37576.1"/>
    <property type="molecule type" value="Genomic_DNA"/>
</dbReference>
<protein>
    <submittedName>
        <fullName evidence="3">MPN domain-containing protein</fullName>
    </submittedName>
</protein>
<evidence type="ECO:0000313" key="3">
    <source>
        <dbReference type="WBParaSite" id="SBAD_0001153401-mRNA-1"/>
    </source>
</evidence>
<dbReference type="InterPro" id="IPR009003">
    <property type="entry name" value="Peptidase_S1_PA"/>
</dbReference>
<proteinExistence type="predicted"/>
<dbReference type="SUPFAM" id="SSF50494">
    <property type="entry name" value="Trypsin-like serine proteases"/>
    <property type="match status" value="1"/>
</dbReference>
<name>A0A183J5K6_9BILA</name>
<dbReference type="OrthoDB" id="6732254at2759"/>
<evidence type="ECO:0000313" key="1">
    <source>
        <dbReference type="EMBL" id="VDP37576.1"/>
    </source>
</evidence>
<organism evidence="3">
    <name type="scientific">Soboliphyme baturini</name>
    <dbReference type="NCBI Taxonomy" id="241478"/>
    <lineage>
        <taxon>Eukaryota</taxon>
        <taxon>Metazoa</taxon>
        <taxon>Ecdysozoa</taxon>
        <taxon>Nematoda</taxon>
        <taxon>Enoplea</taxon>
        <taxon>Dorylaimia</taxon>
        <taxon>Dioctophymatida</taxon>
        <taxon>Dioctophymatoidea</taxon>
        <taxon>Soboliphymatidae</taxon>
        <taxon>Soboliphyme</taxon>
    </lineage>
</organism>
<dbReference type="Gene3D" id="2.40.10.10">
    <property type="entry name" value="Trypsin-like serine proteases"/>
    <property type="match status" value="1"/>
</dbReference>